<evidence type="ECO:0000313" key="3">
    <source>
        <dbReference type="Proteomes" id="UP001491310"/>
    </source>
</evidence>
<sequence>MEELLGTLGRLVRQVAGAETADEDSTLITRLRHRQLLEECVAALQRYEGSWQEVEVAAEELRAAARALGKITGAIDTEDVLDAIFSEFCIGK</sequence>
<dbReference type="InterPro" id="IPR027368">
    <property type="entry name" value="MnmE_dom2"/>
</dbReference>
<dbReference type="InterPro" id="IPR025867">
    <property type="entry name" value="MnmE_helical"/>
</dbReference>
<reference evidence="2 3" key="1">
    <citation type="journal article" date="2024" name="Nat. Commun.">
        <title>Phylogenomics reveals the evolutionary origins of lichenization in chlorophyte algae.</title>
        <authorList>
            <person name="Puginier C."/>
            <person name="Libourel C."/>
            <person name="Otte J."/>
            <person name="Skaloud P."/>
            <person name="Haon M."/>
            <person name="Grisel S."/>
            <person name="Petersen M."/>
            <person name="Berrin J.G."/>
            <person name="Delaux P.M."/>
            <person name="Dal Grande F."/>
            <person name="Keller J."/>
        </authorList>
    </citation>
    <scope>NUCLEOTIDE SEQUENCE [LARGE SCALE GENOMIC DNA]</scope>
    <source>
        <strain evidence="2 3">SAG 216-7</strain>
    </source>
</reference>
<dbReference type="PANTHER" id="PTHR42714">
    <property type="entry name" value="TRNA MODIFICATION GTPASE GTPBP3"/>
    <property type="match status" value="1"/>
</dbReference>
<dbReference type="Proteomes" id="UP001491310">
    <property type="component" value="Unassembled WGS sequence"/>
</dbReference>
<accession>A0ABR2YWT3</accession>
<dbReference type="Pfam" id="PF12631">
    <property type="entry name" value="MnmE_helical"/>
    <property type="match status" value="1"/>
</dbReference>
<evidence type="ECO:0000313" key="2">
    <source>
        <dbReference type="EMBL" id="KAK9915805.1"/>
    </source>
</evidence>
<name>A0ABR2YWT3_9CHLO</name>
<proteinExistence type="predicted"/>
<gene>
    <name evidence="2" type="ORF">WJX75_004282</name>
</gene>
<protein>
    <recommendedName>
        <fullName evidence="1">MnmE helical domain-containing protein</fullName>
    </recommendedName>
</protein>
<organism evidence="2 3">
    <name type="scientific">Coccomyxa subellipsoidea</name>
    <dbReference type="NCBI Taxonomy" id="248742"/>
    <lineage>
        <taxon>Eukaryota</taxon>
        <taxon>Viridiplantae</taxon>
        <taxon>Chlorophyta</taxon>
        <taxon>core chlorophytes</taxon>
        <taxon>Trebouxiophyceae</taxon>
        <taxon>Trebouxiophyceae incertae sedis</taxon>
        <taxon>Coccomyxaceae</taxon>
        <taxon>Coccomyxa</taxon>
    </lineage>
</organism>
<dbReference type="SUPFAM" id="SSF116878">
    <property type="entry name" value="TrmE connector domain"/>
    <property type="match status" value="1"/>
</dbReference>
<keyword evidence="3" id="KW-1185">Reference proteome</keyword>
<dbReference type="Gene3D" id="1.20.120.430">
    <property type="entry name" value="tRNA modification GTPase MnmE domain 2"/>
    <property type="match status" value="1"/>
</dbReference>
<comment type="caution">
    <text evidence="2">The sequence shown here is derived from an EMBL/GenBank/DDBJ whole genome shotgun (WGS) entry which is preliminary data.</text>
</comment>
<dbReference type="PANTHER" id="PTHR42714:SF2">
    <property type="entry name" value="TRNA MODIFICATION GTPASE GTPBP3, MITOCHONDRIAL"/>
    <property type="match status" value="1"/>
</dbReference>
<feature type="domain" description="MnmE helical" evidence="1">
    <location>
        <begin position="3"/>
        <end position="89"/>
    </location>
</feature>
<evidence type="ECO:0000259" key="1">
    <source>
        <dbReference type="Pfam" id="PF12631"/>
    </source>
</evidence>
<dbReference type="EMBL" id="JALJOT010000004">
    <property type="protein sequence ID" value="KAK9915805.1"/>
    <property type="molecule type" value="Genomic_DNA"/>
</dbReference>